<sequence length="1356" mass="149081">MVMARPDLGLGLAERGLPALRRQFPHVEADALNLFLESSEEGSGLADDALAALADMEREAVAGKEDQFGHLPIRGCRVTRRDGCGSLQVIFEGGESPPHVGTVLSMTGLEELAKCEKVLQAGLVLPTGEVLALQTGCNPTSFLLQEFGMHELRVCSGSAQEVERCWFMVSSPLGEYGEALDLFNDAYDWVWDGAWTSDLEDSILNLLVALDERFEAVANGSGGLMAQSLMSTLSSPKKRMEKNLSKALESQDTLALGRAVGCVRAFILGQSLMDMFAPADQDLQSSAFYQSIMSFERARLEAASVSKRDELQQALRRLVLAADAHVADLYSSGKGQDFIKRWSGGLRSEISAMLEGSSMHPLPFQQMRGGGGGYVADMMASMAESFQGPGGHGRAETTEAMTTLPPQATFSIAQSKMTRWTESLVDEQICIGSPMAPCEIHSREPGVDGVLATLHSTLSLGLGYVSSQGDGSETSKLVALLDRVRASLPLHAQQDFLQDKRRRDRLKDVCRVVRAARKKGQRLKLCVNLNFTKALNALREHHEDSWVGPALESVWDVMQKMKRVFGFELWLHEEGQEPQLIAADFGHAHTFGRAYYVATRFFDRKHRTLQPGFVLAYAEAECLRRAGFELWDLGGADHSPMMQYKPQVAMEMHRSEYLLRLREIARAEYAAISEDQTTSTPSFSESQQKPLADLAAAPPPGGERVPVGVVFEDLSEDELWGAAALKAETFTSKSSKAPKAETKAKKPKKHPETLEVPGPAAETANATNGLKEKLPSLSGEPVEAKEMQGYQPTTRPAQPAKDDAKQQFLAAFQKLVSEGLSETEISYMQSHQSQDEGKSRRQSTATSAWLRLGAPAARDTGAAAVPPVFAAPEWGCCFLPSTMVTISRKCSRCGGKGKVMAKIQSFGNQDLSNTSWAFAKMAVSNAMMMTAIGKKLVTMVKDLIPQDLANTAWAFATLGLPDSDLMDQILLEVIAKVSDFSTQNLANTAWAYAKLGLWNERLMQTLSLAIVRKVKDFDGQGLANVAWAYAVLGFRSKRLSEALLAASLEKIAAQEFGAQELANLAFSFDVTGDEDRLRAFLEAAVPRFLSVDGFSDAAASTELANIVARHRFRSRGAEELDVEFRQRFFHPVLRALQKCATPGGDSVEESDRIVEELAEEVTTAGLTNFGYVYARQAMQELGFRICDGSERPEWVMEARALARSQLEEWRIPGTENIVAVLSYELHYSGEVLRREPTVVTSGWAEGVHDEVKAMLRPVDARGWSCESYSERVALLELIEAARCRFGDESVSELTGWVRMYHSHHTSVTGLGVFCQFRRHVPKVSLDLDFDGAWYTWAGNPRPLTMLSDEESLYYYG</sequence>
<dbReference type="GO" id="GO:0003723">
    <property type="term" value="F:RNA binding"/>
    <property type="evidence" value="ECO:0007669"/>
    <property type="project" value="TreeGrafter"/>
</dbReference>
<protein>
    <recommendedName>
        <fullName evidence="2">RNA-editing substrate-binding complex 6 protein domain-containing protein</fullName>
    </recommendedName>
</protein>
<keyword evidence="4" id="KW-1185">Reference proteome</keyword>
<proteinExistence type="predicted"/>
<dbReference type="GO" id="GO:0000963">
    <property type="term" value="P:mitochondrial RNA processing"/>
    <property type="evidence" value="ECO:0007669"/>
    <property type="project" value="TreeGrafter"/>
</dbReference>
<dbReference type="InterPro" id="IPR058917">
    <property type="entry name" value="RESC6_dom"/>
</dbReference>
<dbReference type="EMBL" id="LSRX01000063">
    <property type="protein sequence ID" value="OLQ11196.1"/>
    <property type="molecule type" value="Genomic_DNA"/>
</dbReference>
<dbReference type="GO" id="GO:0044528">
    <property type="term" value="P:regulation of mitochondrial mRNA stability"/>
    <property type="evidence" value="ECO:0007669"/>
    <property type="project" value="TreeGrafter"/>
</dbReference>
<name>A0A1Q9EUT3_SYMMI</name>
<dbReference type="PANTHER" id="PTHR21228">
    <property type="entry name" value="FAST LEU-RICH DOMAIN-CONTAINING"/>
    <property type="match status" value="1"/>
</dbReference>
<feature type="domain" description="RNA-editing substrate-binding complex 6 protein" evidence="2">
    <location>
        <begin position="903"/>
        <end position="1035"/>
    </location>
</feature>
<evidence type="ECO:0000313" key="3">
    <source>
        <dbReference type="EMBL" id="OLQ11196.1"/>
    </source>
</evidence>
<dbReference type="Proteomes" id="UP000186817">
    <property type="component" value="Unassembled WGS sequence"/>
</dbReference>
<organism evidence="3 4">
    <name type="scientific">Symbiodinium microadriaticum</name>
    <name type="common">Dinoflagellate</name>
    <name type="synonym">Zooxanthella microadriatica</name>
    <dbReference type="NCBI Taxonomy" id="2951"/>
    <lineage>
        <taxon>Eukaryota</taxon>
        <taxon>Sar</taxon>
        <taxon>Alveolata</taxon>
        <taxon>Dinophyceae</taxon>
        <taxon>Suessiales</taxon>
        <taxon>Symbiodiniaceae</taxon>
        <taxon>Symbiodinium</taxon>
    </lineage>
</organism>
<gene>
    <name evidence="3" type="ORF">AK812_SmicGene4995</name>
</gene>
<dbReference type="Pfam" id="PF26188">
    <property type="entry name" value="RESC6"/>
    <property type="match status" value="1"/>
</dbReference>
<evidence type="ECO:0000259" key="2">
    <source>
        <dbReference type="Pfam" id="PF26188"/>
    </source>
</evidence>
<feature type="compositionally biased region" description="Low complexity" evidence="1">
    <location>
        <begin position="690"/>
        <end position="700"/>
    </location>
</feature>
<dbReference type="OrthoDB" id="419584at2759"/>
<accession>A0A1Q9EUT3</accession>
<dbReference type="Gene3D" id="3.40.630.70">
    <property type="entry name" value="Leucyl/phenylalanyl-tRNA-protein transferase, C-terminal domain"/>
    <property type="match status" value="1"/>
</dbReference>
<dbReference type="PANTHER" id="PTHR21228:SF40">
    <property type="entry name" value="LD45607P"/>
    <property type="match status" value="1"/>
</dbReference>
<evidence type="ECO:0000313" key="4">
    <source>
        <dbReference type="Proteomes" id="UP000186817"/>
    </source>
</evidence>
<evidence type="ECO:0000256" key="1">
    <source>
        <dbReference type="SAM" id="MobiDB-lite"/>
    </source>
</evidence>
<dbReference type="InterPro" id="IPR050870">
    <property type="entry name" value="FAST_kinase"/>
</dbReference>
<dbReference type="InterPro" id="IPR042203">
    <property type="entry name" value="Leu/Phe-tRNA_Trfase_C"/>
</dbReference>
<reference evidence="3 4" key="1">
    <citation type="submission" date="2016-02" db="EMBL/GenBank/DDBJ databases">
        <title>Genome analysis of coral dinoflagellate symbionts highlights evolutionary adaptations to a symbiotic lifestyle.</title>
        <authorList>
            <person name="Aranda M."/>
            <person name="Li Y."/>
            <person name="Liew Y.J."/>
            <person name="Baumgarten S."/>
            <person name="Simakov O."/>
            <person name="Wilson M."/>
            <person name="Piel J."/>
            <person name="Ashoor H."/>
            <person name="Bougouffa S."/>
            <person name="Bajic V.B."/>
            <person name="Ryu T."/>
            <person name="Ravasi T."/>
            <person name="Bayer T."/>
            <person name="Micklem G."/>
            <person name="Kim H."/>
            <person name="Bhak J."/>
            <person name="Lajeunesse T.C."/>
            <person name="Voolstra C.R."/>
        </authorList>
    </citation>
    <scope>NUCLEOTIDE SEQUENCE [LARGE SCALE GENOMIC DNA]</scope>
    <source>
        <strain evidence="3 4">CCMP2467</strain>
    </source>
</reference>
<comment type="caution">
    <text evidence="3">The sequence shown here is derived from an EMBL/GenBank/DDBJ whole genome shotgun (WGS) entry which is preliminary data.</text>
</comment>
<dbReference type="GO" id="GO:0035770">
    <property type="term" value="C:ribonucleoprotein granule"/>
    <property type="evidence" value="ECO:0007669"/>
    <property type="project" value="TreeGrafter"/>
</dbReference>
<dbReference type="GO" id="GO:0005759">
    <property type="term" value="C:mitochondrial matrix"/>
    <property type="evidence" value="ECO:0007669"/>
    <property type="project" value="TreeGrafter"/>
</dbReference>
<feature type="compositionally biased region" description="Polar residues" evidence="1">
    <location>
        <begin position="674"/>
        <end position="689"/>
    </location>
</feature>
<feature type="region of interest" description="Disordered" evidence="1">
    <location>
        <begin position="673"/>
        <end position="700"/>
    </location>
</feature>
<feature type="region of interest" description="Disordered" evidence="1">
    <location>
        <begin position="731"/>
        <end position="804"/>
    </location>
</feature>